<evidence type="ECO:0000256" key="1">
    <source>
        <dbReference type="ARBA" id="ARBA00004123"/>
    </source>
</evidence>
<keyword evidence="4" id="KW-0863">Zinc-finger</keyword>
<name>K1XHM9_MARBU</name>
<evidence type="ECO:0000313" key="9">
    <source>
        <dbReference type="Proteomes" id="UP000006753"/>
    </source>
</evidence>
<evidence type="ECO:0000256" key="2">
    <source>
        <dbReference type="ARBA" id="ARBA00022723"/>
    </source>
</evidence>
<keyword evidence="2" id="KW-0479">Metal-binding</keyword>
<dbReference type="EMBL" id="JH921471">
    <property type="protein sequence ID" value="EKD11964.1"/>
    <property type="molecule type" value="Genomic_DNA"/>
</dbReference>
<dbReference type="GO" id="GO:0008270">
    <property type="term" value="F:zinc ion binding"/>
    <property type="evidence" value="ECO:0007669"/>
    <property type="project" value="UniProtKB-KW"/>
</dbReference>
<dbReference type="Gene3D" id="4.10.240.10">
    <property type="entry name" value="Zn(2)-C6 fungal-type DNA-binding domain"/>
    <property type="match status" value="1"/>
</dbReference>
<organism evidence="8 9">
    <name type="scientific">Marssonina brunnea f. sp. multigermtubi (strain MB_m1)</name>
    <name type="common">Marssonina leaf spot fungus</name>
    <dbReference type="NCBI Taxonomy" id="1072389"/>
    <lineage>
        <taxon>Eukaryota</taxon>
        <taxon>Fungi</taxon>
        <taxon>Dikarya</taxon>
        <taxon>Ascomycota</taxon>
        <taxon>Pezizomycotina</taxon>
        <taxon>Leotiomycetes</taxon>
        <taxon>Helotiales</taxon>
        <taxon>Drepanopezizaceae</taxon>
        <taxon>Drepanopeziza</taxon>
    </lineage>
</organism>
<dbReference type="GO" id="GO:0000785">
    <property type="term" value="C:chromatin"/>
    <property type="evidence" value="ECO:0007669"/>
    <property type="project" value="TreeGrafter"/>
</dbReference>
<evidence type="ECO:0000259" key="7">
    <source>
        <dbReference type="PROSITE" id="PS50048"/>
    </source>
</evidence>
<keyword evidence="9" id="KW-1185">Reference proteome</keyword>
<evidence type="ECO:0000313" key="8">
    <source>
        <dbReference type="EMBL" id="EKD11964.1"/>
    </source>
</evidence>
<dbReference type="Pfam" id="PF00172">
    <property type="entry name" value="Zn_clus"/>
    <property type="match status" value="1"/>
</dbReference>
<evidence type="ECO:0000256" key="3">
    <source>
        <dbReference type="ARBA" id="ARBA00022737"/>
    </source>
</evidence>
<keyword evidence="6" id="KW-0539">Nucleus</keyword>
<dbReference type="SUPFAM" id="SSF57701">
    <property type="entry name" value="Zn2/Cys6 DNA-binding domain"/>
    <property type="match status" value="1"/>
</dbReference>
<evidence type="ECO:0000256" key="4">
    <source>
        <dbReference type="ARBA" id="ARBA00022771"/>
    </source>
</evidence>
<dbReference type="GO" id="GO:0000978">
    <property type="term" value="F:RNA polymerase II cis-regulatory region sequence-specific DNA binding"/>
    <property type="evidence" value="ECO:0007669"/>
    <property type="project" value="InterPro"/>
</dbReference>
<accession>K1XHM9</accession>
<dbReference type="OMA" id="CPIIHKP"/>
<comment type="subcellular location">
    <subcellularLocation>
        <location evidence="1">Nucleus</location>
    </subcellularLocation>
</comment>
<gene>
    <name evidence="8" type="ORF">MBM_09827</name>
</gene>
<dbReference type="InterPro" id="IPR001138">
    <property type="entry name" value="Zn2Cys6_DnaBD"/>
</dbReference>
<dbReference type="GO" id="GO:0006351">
    <property type="term" value="P:DNA-templated transcription"/>
    <property type="evidence" value="ECO:0007669"/>
    <property type="project" value="InterPro"/>
</dbReference>
<protein>
    <recommendedName>
        <fullName evidence="7">Zn(2)-C6 fungal-type domain-containing protein</fullName>
    </recommendedName>
</protein>
<evidence type="ECO:0000256" key="5">
    <source>
        <dbReference type="ARBA" id="ARBA00022833"/>
    </source>
</evidence>
<reference evidence="8 9" key="1">
    <citation type="journal article" date="2012" name="BMC Genomics">
        <title>Sequencing the genome of Marssonina brunnea reveals fungus-poplar co-evolution.</title>
        <authorList>
            <person name="Zhu S."/>
            <person name="Cao Y.-Z."/>
            <person name="Jiang C."/>
            <person name="Tan B.-Y."/>
            <person name="Wang Z."/>
            <person name="Feng S."/>
            <person name="Zhang L."/>
            <person name="Su X.-H."/>
            <person name="Brejova B."/>
            <person name="Vinar T."/>
            <person name="Xu M."/>
            <person name="Wang M.-X."/>
            <person name="Zhang S.-G."/>
            <person name="Huang M.-R."/>
            <person name="Wu R."/>
            <person name="Zhou Y."/>
        </authorList>
    </citation>
    <scope>NUCLEOTIDE SEQUENCE [LARGE SCALE GENOMIC DNA]</scope>
    <source>
        <strain evidence="8 9">MB_m1</strain>
    </source>
</reference>
<dbReference type="Pfam" id="PF04082">
    <property type="entry name" value="Fungal_trans"/>
    <property type="match status" value="1"/>
</dbReference>
<sequence>MDAGSGLSEPYLAPNPDVGKKILSTCALSPGPNLVHNPLAMTFICAYCKRSFSRSDVRRIHYQRCSARILARAPIPSAMRQGRKAKACDSCARRKRSCDEKQPCSACDSRRAACTYTRSKAVAAESRDGKAEDVECRRQQGVLAPDEVASTPSTLPGLQDALPGPSGQNTTTLNDFHEGITYDAMQMLPMDPNCLDLQQNSWLVTGMSHDSSSSKAENHPEAWSLARPKPKNALPFLRNFASSKGKSTLYAFTYISSDNNECISESTELQNLCDAYIPGDPALLGALFGSRPEALEHISWPVGPLDLGYMDPTSYSSFTSIIPNPSNFTDGFDIADWITDPMFPRSREILMRFQQLRLPEMAPTTPRVTVTKMSPEDRECLRFFSPPNIHRLLASFWKNWSHHCMIIHRPTFDPLTTSVSLLLIMVLLGAAVSPEITDGELAERYFGAGEQIVFQELLKHQNRCMAGISLNKVDKPTALQAALLACCLQHWGGDSEARTRVRRSNFYMLVDSVRSFGFPKLSQEIYNERNLLSDFNWNRYVATEELNRTCMYIFLVDSSFVIFNNSTTKTPLQTFPCRLVSPPACFEAETAEDCYRHLESCRTSNYAHTTLIEAVETFRMNSMTDKAYSMFMGLDSLNLFAILSGIIKEFTCTDIRPFALALRLGIIVWMFQQHCSLFQVPAYETHIRDVLQKWSQFWSLRSDRPARKCNSNSNNDNDGARPKGFFEHADEYRRFALGLLQLRRDEYRQLRLESAQATIVPLRELDETSMEQVANLLDLMENLEI</sequence>
<dbReference type="InParanoid" id="K1XHM9"/>
<dbReference type="CDD" id="cd00067">
    <property type="entry name" value="GAL4"/>
    <property type="match status" value="1"/>
</dbReference>
<keyword evidence="3" id="KW-0677">Repeat</keyword>
<dbReference type="PANTHER" id="PTHR40626">
    <property type="entry name" value="MIP31509P"/>
    <property type="match status" value="1"/>
</dbReference>
<dbReference type="InterPro" id="IPR036864">
    <property type="entry name" value="Zn2-C6_fun-type_DNA-bd_sf"/>
</dbReference>
<dbReference type="Proteomes" id="UP000006753">
    <property type="component" value="Unassembled WGS sequence"/>
</dbReference>
<dbReference type="PROSITE" id="PS50048">
    <property type="entry name" value="ZN2_CY6_FUNGAL_2"/>
    <property type="match status" value="1"/>
</dbReference>
<dbReference type="CDD" id="cd12148">
    <property type="entry name" value="fungal_TF_MHR"/>
    <property type="match status" value="1"/>
</dbReference>
<dbReference type="OrthoDB" id="654211at2759"/>
<dbReference type="PANTHER" id="PTHR40626:SF3">
    <property type="entry name" value="TRANSCRIPTION FACTOR WITH C2H2 AND ZN(2)-CYS(6) DNA BINDING DOMAIN (EUROFUNG)-RELATED"/>
    <property type="match status" value="1"/>
</dbReference>
<proteinExistence type="predicted"/>
<dbReference type="KEGG" id="mbe:MBM_09827"/>
<dbReference type="AlphaFoldDB" id="K1XHM9"/>
<dbReference type="InterPro" id="IPR007219">
    <property type="entry name" value="XnlR_reg_dom"/>
</dbReference>
<dbReference type="eggNOG" id="KOG1721">
    <property type="taxonomic scope" value="Eukaryota"/>
</dbReference>
<dbReference type="GO" id="GO:0000981">
    <property type="term" value="F:DNA-binding transcription factor activity, RNA polymerase II-specific"/>
    <property type="evidence" value="ECO:0007669"/>
    <property type="project" value="InterPro"/>
</dbReference>
<dbReference type="PROSITE" id="PS00463">
    <property type="entry name" value="ZN2_CY6_FUNGAL_1"/>
    <property type="match status" value="1"/>
</dbReference>
<dbReference type="SMART" id="SM00066">
    <property type="entry name" value="GAL4"/>
    <property type="match status" value="1"/>
</dbReference>
<dbReference type="InterPro" id="IPR051059">
    <property type="entry name" value="VerF-like"/>
</dbReference>
<dbReference type="GO" id="GO:0005634">
    <property type="term" value="C:nucleus"/>
    <property type="evidence" value="ECO:0007669"/>
    <property type="project" value="UniProtKB-SubCell"/>
</dbReference>
<feature type="domain" description="Zn(2)-C6 fungal-type" evidence="7">
    <location>
        <begin position="87"/>
        <end position="116"/>
    </location>
</feature>
<evidence type="ECO:0000256" key="6">
    <source>
        <dbReference type="ARBA" id="ARBA00023242"/>
    </source>
</evidence>
<keyword evidence="5" id="KW-0862">Zinc</keyword>
<dbReference type="HOGENOM" id="CLU_012538_0_1_1"/>